<gene>
    <name evidence="11" type="ORF">VP01_1076g4</name>
</gene>
<dbReference type="GO" id="GO:0005768">
    <property type="term" value="C:endosome"/>
    <property type="evidence" value="ECO:0007669"/>
    <property type="project" value="TreeGrafter"/>
</dbReference>
<feature type="domain" description="Pep3/Vps18 beta-propeller" evidence="9">
    <location>
        <begin position="62"/>
        <end position="484"/>
    </location>
</feature>
<evidence type="ECO:0000256" key="2">
    <source>
        <dbReference type="ARBA" id="ARBA00022723"/>
    </source>
</evidence>
<dbReference type="CDD" id="cd16462">
    <property type="entry name" value="RING-H2_Pep3p-like"/>
    <property type="match status" value="1"/>
</dbReference>
<organism evidence="11 12">
    <name type="scientific">Puccinia sorghi</name>
    <dbReference type="NCBI Taxonomy" id="27349"/>
    <lineage>
        <taxon>Eukaryota</taxon>
        <taxon>Fungi</taxon>
        <taxon>Dikarya</taxon>
        <taxon>Basidiomycota</taxon>
        <taxon>Pucciniomycotina</taxon>
        <taxon>Pucciniomycetes</taxon>
        <taxon>Pucciniales</taxon>
        <taxon>Pucciniaceae</taxon>
        <taxon>Puccinia</taxon>
    </lineage>
</organism>
<dbReference type="InterPro" id="IPR000547">
    <property type="entry name" value="Clathrin_H-chain/VPS_repeat"/>
</dbReference>
<comment type="similarity">
    <text evidence="1">Belongs to the VPS18 family.</text>
</comment>
<dbReference type="GO" id="GO:0030674">
    <property type="term" value="F:protein-macromolecule adaptor activity"/>
    <property type="evidence" value="ECO:0007669"/>
    <property type="project" value="TreeGrafter"/>
</dbReference>
<dbReference type="GO" id="GO:0030897">
    <property type="term" value="C:HOPS complex"/>
    <property type="evidence" value="ECO:0007669"/>
    <property type="project" value="TreeGrafter"/>
</dbReference>
<keyword evidence="5" id="KW-0472">Membrane</keyword>
<feature type="domain" description="Pep3/Vps18 RING C-terminal" evidence="10">
    <location>
        <begin position="962"/>
        <end position="1024"/>
    </location>
</feature>
<keyword evidence="3" id="KW-0863">Zinc-finger</keyword>
<dbReference type="GO" id="GO:0006886">
    <property type="term" value="P:intracellular protein transport"/>
    <property type="evidence" value="ECO:0007669"/>
    <property type="project" value="UniProtKB-UniRule"/>
</dbReference>
<dbReference type="GO" id="GO:0048284">
    <property type="term" value="P:organelle fusion"/>
    <property type="evidence" value="ECO:0007669"/>
    <property type="project" value="TreeGrafter"/>
</dbReference>
<feature type="repeat" description="CHCR" evidence="7">
    <location>
        <begin position="721"/>
        <end position="883"/>
    </location>
</feature>
<keyword evidence="12" id="KW-1185">Reference proteome</keyword>
<proteinExistence type="inferred from homology"/>
<dbReference type="Pfam" id="PF05131">
    <property type="entry name" value="Pep3_Vps18"/>
    <property type="match status" value="1"/>
</dbReference>
<dbReference type="InterPro" id="IPR058919">
    <property type="entry name" value="Pep3/Vps18_RING_C"/>
</dbReference>
<evidence type="ECO:0000256" key="8">
    <source>
        <dbReference type="SAM" id="MobiDB-lite"/>
    </source>
</evidence>
<dbReference type="InterPro" id="IPR007810">
    <property type="entry name" value="Pep3/Vps18_beta-prop"/>
</dbReference>
<dbReference type="EMBL" id="LAVV01000854">
    <property type="protein sequence ID" value="KNZ64011.1"/>
    <property type="molecule type" value="Genomic_DNA"/>
</dbReference>
<evidence type="ECO:0000259" key="9">
    <source>
        <dbReference type="Pfam" id="PF05131"/>
    </source>
</evidence>
<feature type="region of interest" description="Disordered" evidence="8">
    <location>
        <begin position="390"/>
        <end position="411"/>
    </location>
</feature>
<comment type="subcellular location">
    <subcellularLocation>
        <location evidence="6">Endomembrane system</location>
        <topology evidence="6">Peripheral membrane protein</topology>
        <orientation evidence="6">Cytoplasmic side</orientation>
    </subcellularLocation>
</comment>
<evidence type="ECO:0000256" key="1">
    <source>
        <dbReference type="ARBA" id="ARBA00010454"/>
    </source>
</evidence>
<comment type="caution">
    <text evidence="11">The sequence shown here is derived from an EMBL/GenBank/DDBJ whole genome shotgun (WGS) entry which is preliminary data.</text>
</comment>
<dbReference type="GO" id="GO:0006904">
    <property type="term" value="P:vesicle docking involved in exocytosis"/>
    <property type="evidence" value="ECO:0007669"/>
    <property type="project" value="TreeGrafter"/>
</dbReference>
<dbReference type="STRING" id="27349.A0A0L6VTJ3"/>
<evidence type="ECO:0000313" key="12">
    <source>
        <dbReference type="Proteomes" id="UP000037035"/>
    </source>
</evidence>
<dbReference type="AlphaFoldDB" id="A0A0L6VTJ3"/>
<evidence type="ECO:0000256" key="5">
    <source>
        <dbReference type="ARBA" id="ARBA00023136"/>
    </source>
</evidence>
<feature type="region of interest" description="Disordered" evidence="8">
    <location>
        <begin position="1097"/>
        <end position="1146"/>
    </location>
</feature>
<evidence type="ECO:0000313" key="11">
    <source>
        <dbReference type="EMBL" id="KNZ64011.1"/>
    </source>
</evidence>
<dbReference type="OrthoDB" id="1845386at2759"/>
<dbReference type="Proteomes" id="UP000037035">
    <property type="component" value="Unassembled WGS sequence"/>
</dbReference>
<evidence type="ECO:0000256" key="6">
    <source>
        <dbReference type="ARBA" id="ARBA00029433"/>
    </source>
</evidence>
<dbReference type="GO" id="GO:0007033">
    <property type="term" value="P:vacuole organization"/>
    <property type="evidence" value="ECO:0007669"/>
    <property type="project" value="TreeGrafter"/>
</dbReference>
<sequence>MNNTPLASNCLSKQSSNNYSNSGTAQNHYRFSLEQPLQRLLCNAHVLLFLIQPSLPTPANPHQLVRIDLNEPSVVDTIPLLIPSLLHHPNNNTNQSRLPPPTSIYRIHCDPTARHVLISLQSAHNYYVSLSPASINQQRASAQLSSRRAAHPNINPGPAIKPLSKLRGLLISSVGWHHSSFNGLPQSSTREIIIGTSTGALYSTLLVDHHSQEPSSDLSITAAFSRIDRSTVDRYLKPLYTLPDSSNDPVISGIWSDVWYQHASQNRVIKRALAIVCTSSTLFQFVEQVSILKTRRDDDANDEFLERLFASYQSTRILPISLELQAIPNSELHVYNPINPNSNTQRSSKSIPLLTWMTGAGIYCGEIVHGSQEAGESVIGPSELIAFPSPKHAVTEPSSRDPASDSQLNPSPTPPIPLAFCPTEYHLVLVFPDRMQIVCRLNSSVVHEEILDLKSDEKIIAITTDTVDQTYWLYSDESIFELIVKNEGRDIWKVYLARKDFEKALSHVHMPIDRDKILVNQADHYLQTAKYISAAQTYAQCSKPFEEVVLGFIDRGERDALRYYLISRLERLKRQDLTQRMMLATWLTEIYLAKINELEDLTGADPSAGDEAANIIAEQQLIEDELQQFLRTYKADLDQRTTFDLITSHGRKDVMIYYANLVGDHQRIIRHYILEEDWKKAIDELNRQADLELYYKFAPVLVSHDPRSAIAAFMRQPKLDVKRLIPALIPPRSCVNRRKNAAHEENTEIVIEYLKFVISRFNNSDAPVHNALLTLYATQQRADEAPLLRCLATTPDNPLTGKPYYDLDYALRICKVNNKLQSCGLIYSKMGLYESSVDLALQTGDLELAKINAEKAEDDTLLRKKLWLKIAEYVVHHQRDIKTAMEFLESTDLLKIEDILPFFPDFVVIDEFKESICNALEAYSSSIQRLKDDMEESHRTTRLIEEDLGKLSSRFLIINQEDSCSSCHEPLLTRQFYLFPCQHSFHADCLIKEVTRHMAPYQLRRMLAIQTKLATSQTAVGGRQLDKSLMSPANLLSDSKKFALAGVQGLDHVRRMIIPDALVGMIGGGVGVIGSGVEALGGVLPIPKMGLKLPRVTSSSSSTVLPSTVTTTTAALPPTKQEQPSSSSPSSSLIKQTAPFKPTPPPQFSEIEKLKLELDQLLASQCALCLWSINSIDLPFTREGETEL</sequence>
<dbReference type="Pfam" id="PF26148">
    <property type="entry name" value="VPS18_RING_C"/>
    <property type="match status" value="1"/>
</dbReference>
<accession>A0A0L6VTJ3</accession>
<reference evidence="11 12" key="1">
    <citation type="submission" date="2015-08" db="EMBL/GenBank/DDBJ databases">
        <title>Next Generation Sequencing and Analysis of the Genome of Puccinia sorghi L Schw, the Causal Agent of Maize Common Rust.</title>
        <authorList>
            <person name="Rochi L."/>
            <person name="Burguener G."/>
            <person name="Darino M."/>
            <person name="Turjanski A."/>
            <person name="Kreff E."/>
            <person name="Dieguez M.J."/>
            <person name="Sacco F."/>
        </authorList>
    </citation>
    <scope>NUCLEOTIDE SEQUENCE [LARGE SCALE GENOMIC DNA]</scope>
    <source>
        <strain evidence="11 12">RO10H11247</strain>
    </source>
</reference>
<name>A0A0L6VTJ3_9BASI</name>
<evidence type="ECO:0000259" key="10">
    <source>
        <dbReference type="Pfam" id="PF26148"/>
    </source>
</evidence>
<evidence type="ECO:0000256" key="7">
    <source>
        <dbReference type="PROSITE-ProRule" id="PRU01006"/>
    </source>
</evidence>
<dbReference type="PANTHER" id="PTHR23323:SF26">
    <property type="entry name" value="VACUOLAR PROTEIN SORTING-ASSOCIATED PROTEIN 18 HOMOLOG"/>
    <property type="match status" value="1"/>
</dbReference>
<dbReference type="PANTHER" id="PTHR23323">
    <property type="entry name" value="VACUOLAR PROTEIN SORTING-ASSOCIATED PROTEIN"/>
    <property type="match status" value="1"/>
</dbReference>
<feature type="region of interest" description="Disordered" evidence="8">
    <location>
        <begin position="1"/>
        <end position="23"/>
    </location>
</feature>
<dbReference type="GO" id="GO:0007032">
    <property type="term" value="P:endosome organization"/>
    <property type="evidence" value="ECO:0007669"/>
    <property type="project" value="TreeGrafter"/>
</dbReference>
<feature type="compositionally biased region" description="Low complexity" evidence="8">
    <location>
        <begin position="1097"/>
        <end position="1132"/>
    </location>
</feature>
<dbReference type="PROSITE" id="PS50236">
    <property type="entry name" value="CHCR"/>
    <property type="match status" value="1"/>
</dbReference>
<protein>
    <submittedName>
        <fullName evidence="11">Uncharacterized protein</fullName>
    </submittedName>
</protein>
<dbReference type="GO" id="GO:0008270">
    <property type="term" value="F:zinc ion binding"/>
    <property type="evidence" value="ECO:0007669"/>
    <property type="project" value="UniProtKB-KW"/>
</dbReference>
<dbReference type="SUPFAM" id="SSF57850">
    <property type="entry name" value="RING/U-box"/>
    <property type="match status" value="1"/>
</dbReference>
<evidence type="ECO:0000256" key="4">
    <source>
        <dbReference type="ARBA" id="ARBA00022833"/>
    </source>
</evidence>
<keyword evidence="4" id="KW-0862">Zinc</keyword>
<dbReference type="VEuPathDB" id="FungiDB:VP01_1076g4"/>
<evidence type="ECO:0000256" key="3">
    <source>
        <dbReference type="ARBA" id="ARBA00022771"/>
    </source>
</evidence>
<keyword evidence="2" id="KW-0479">Metal-binding</keyword>